<protein>
    <recommendedName>
        <fullName evidence="4">Tetratricopeptide repeat protein</fullName>
    </recommendedName>
</protein>
<evidence type="ECO:0008006" key="4">
    <source>
        <dbReference type="Google" id="ProtNLM"/>
    </source>
</evidence>
<dbReference type="RefSeq" id="WP_155098837.1">
    <property type="nucleotide sequence ID" value="NZ_WMKA01000013.1"/>
</dbReference>
<reference evidence="2 3" key="1">
    <citation type="submission" date="2019-11" db="EMBL/GenBank/DDBJ databases">
        <title>Cellulosimicrobium composti sp. nov. isolated from a compost.</title>
        <authorList>
            <person name="Yang Y."/>
        </authorList>
    </citation>
    <scope>NUCLEOTIDE SEQUENCE [LARGE SCALE GENOMIC DNA]</scope>
    <source>
        <strain evidence="2 3">BIT-GX5</strain>
    </source>
</reference>
<comment type="caution">
    <text evidence="2">The sequence shown here is derived from an EMBL/GenBank/DDBJ whole genome shotgun (WGS) entry which is preliminary data.</text>
</comment>
<dbReference type="InterPro" id="IPR011990">
    <property type="entry name" value="TPR-like_helical_dom_sf"/>
</dbReference>
<evidence type="ECO:0000313" key="3">
    <source>
        <dbReference type="Proteomes" id="UP000440668"/>
    </source>
</evidence>
<evidence type="ECO:0000256" key="1">
    <source>
        <dbReference type="SAM" id="MobiDB-lite"/>
    </source>
</evidence>
<dbReference type="AlphaFoldDB" id="A0A6N7ZHU8"/>
<dbReference type="SUPFAM" id="SSF81901">
    <property type="entry name" value="HCP-like"/>
    <property type="match status" value="2"/>
</dbReference>
<name>A0A6N7ZHU8_9MICO</name>
<feature type="region of interest" description="Disordered" evidence="1">
    <location>
        <begin position="1"/>
        <end position="39"/>
    </location>
</feature>
<gene>
    <name evidence="2" type="ORF">GJV82_07865</name>
</gene>
<dbReference type="Pfam" id="PF13432">
    <property type="entry name" value="TPR_16"/>
    <property type="match status" value="2"/>
</dbReference>
<accession>A0A6N7ZHU8</accession>
<evidence type="ECO:0000313" key="2">
    <source>
        <dbReference type="EMBL" id="MTG88860.1"/>
    </source>
</evidence>
<feature type="compositionally biased region" description="Polar residues" evidence="1">
    <location>
        <begin position="1"/>
        <end position="11"/>
    </location>
</feature>
<dbReference type="Gene3D" id="1.25.40.10">
    <property type="entry name" value="Tetratricopeptide repeat domain"/>
    <property type="match status" value="2"/>
</dbReference>
<dbReference type="EMBL" id="WMKA01000013">
    <property type="protein sequence ID" value="MTG88860.1"/>
    <property type="molecule type" value="Genomic_DNA"/>
</dbReference>
<organism evidence="2 3">
    <name type="scientific">Cellulosimicrobium composti</name>
    <dbReference type="NCBI Taxonomy" id="2672572"/>
    <lineage>
        <taxon>Bacteria</taxon>
        <taxon>Bacillati</taxon>
        <taxon>Actinomycetota</taxon>
        <taxon>Actinomycetes</taxon>
        <taxon>Micrococcales</taxon>
        <taxon>Promicromonosporaceae</taxon>
        <taxon>Cellulosimicrobium</taxon>
    </lineage>
</organism>
<sequence length="289" mass="29431">MPTTDRSTEPTTGAGPAWSSPPDAGPAPHESDPGAPGPAAAATALADLRAAVGHLHPDDPTELVAIADDLCALGSPAAAVPFYESAVEHGVPGAVYRLGVAHHEAGDSAEAFRCFELAGLAGDALGAFMAAQVASERGDLHAARRWFEQAQDVEGAPVRLAQVLAELGEQDAADDVLAASSGQSWESAVELVRSGALTTEDAVALLEGWASAGEVRVAAALADVYVRAGRGLDAEDLLEQAALAGEPTARTSLGVLRLRAGRVAEAMTLWHDAAAQGDPQAAELLARFG</sequence>
<dbReference type="Proteomes" id="UP000440668">
    <property type="component" value="Unassembled WGS sequence"/>
</dbReference>
<proteinExistence type="predicted"/>